<evidence type="ECO:0000256" key="7">
    <source>
        <dbReference type="ARBA" id="ARBA00048270"/>
    </source>
</evidence>
<keyword evidence="6 8" id="KW-0030">Aminoacyl-tRNA synthetase</keyword>
<dbReference type="HAMAP" id="MF_00126">
    <property type="entry name" value="Gln_tRNA_synth"/>
    <property type="match status" value="1"/>
</dbReference>
<sequence length="569" mass="64950">MTSESQPPVDDGPSNFIRERIAQDLAQGRRDGRVFTRFPPEPNGYLHIGHAKSICLNFGMAAEFGGRCHLRFDDTNPVTEDVEFVESIQEDIRWLGFDWGEHKYFASDYFQKLYDFAEDLIRAGKAFVDSLTADEIKAYRGNFYKKGTASPYRDRSVDENLDLFRRMRAGEFEEGEHVLRAKIDVEHGNINMRDPPIYRIKKAHHHRTGDAWCVYPMYDYAHCISDALERITHSLCTLEFEDHRPLYDWILAQLTVPGDPEQIEFAKLNLSYTLLGKRKLKQMVLDGVVSGWDDPRMPTLAGLRRRGYTPEAIRNLCERVGVSKRNGLIDVTLLEHALREHLNATSPRVMGVLYPLKVTLTNWAAGEVEWIDAPYFADDPARGTRRVPIGRELFIEREDFKEQAVKGWFRLSPGAEVRLRHVGIIRCDEVVRDAQGEIIELRCSLDTASRPGGPNAGRKIKGTIHWVSAAHALAVEARLYDRLFMTEDPNEAPEGKTFLDNLNPKSLEVVQGAKVEPSMAAAPTGTRVQFERLAYFCVDRDSDDERLVVNRTIGLRDSWAKLEAKEDKR</sequence>
<keyword evidence="3 8" id="KW-0547">Nucleotide-binding</keyword>
<dbReference type="EMBL" id="JAQNDL010000001">
    <property type="protein sequence ID" value="MDC0717233.1"/>
    <property type="molecule type" value="Genomic_DNA"/>
</dbReference>
<comment type="caution">
    <text evidence="8">Lacks conserved residue(s) required for the propagation of feature annotation.</text>
</comment>
<dbReference type="Gene3D" id="2.40.240.10">
    <property type="entry name" value="Ribosomal Protein L25, Chain P"/>
    <property type="match status" value="2"/>
</dbReference>
<evidence type="ECO:0000256" key="4">
    <source>
        <dbReference type="ARBA" id="ARBA00022840"/>
    </source>
</evidence>
<keyword evidence="1 8" id="KW-0963">Cytoplasm</keyword>
<evidence type="ECO:0000313" key="14">
    <source>
        <dbReference type="Proteomes" id="UP001221686"/>
    </source>
</evidence>
<proteinExistence type="inferred from homology"/>
<dbReference type="InterPro" id="IPR014729">
    <property type="entry name" value="Rossmann-like_a/b/a_fold"/>
</dbReference>
<dbReference type="SUPFAM" id="SSF52374">
    <property type="entry name" value="Nucleotidylyl transferase"/>
    <property type="match status" value="1"/>
</dbReference>
<comment type="caution">
    <text evidence="13">The sequence shown here is derived from an EMBL/GenBank/DDBJ whole genome shotgun (WGS) entry which is preliminary data.</text>
</comment>
<feature type="domain" description="Glutamyl/glutaminyl-tRNA synthetase class Ib catalytic" evidence="10">
    <location>
        <begin position="34"/>
        <end position="339"/>
    </location>
</feature>
<dbReference type="InterPro" id="IPR001412">
    <property type="entry name" value="aa-tRNA-synth_I_CS"/>
</dbReference>
<keyword evidence="4 8" id="KW-0067">ATP-binding</keyword>
<evidence type="ECO:0000313" key="13">
    <source>
        <dbReference type="EMBL" id="MDC0717233.1"/>
    </source>
</evidence>
<dbReference type="InterPro" id="IPR011035">
    <property type="entry name" value="Ribosomal_bL25/Gln-tRNA_synth"/>
</dbReference>
<feature type="domain" description="tRNA synthetases class I (E and Q) anti-codon binding" evidence="12">
    <location>
        <begin position="463"/>
        <end position="539"/>
    </location>
</feature>
<feature type="domain" description="Glutamyl/glutaminyl-tRNA synthetase class Ib anti-codon binding" evidence="11">
    <location>
        <begin position="346"/>
        <end position="446"/>
    </location>
</feature>
<evidence type="ECO:0000256" key="8">
    <source>
        <dbReference type="HAMAP-Rule" id="MF_00126"/>
    </source>
</evidence>
<dbReference type="PROSITE" id="PS00178">
    <property type="entry name" value="AA_TRNA_LIGASE_I"/>
    <property type="match status" value="1"/>
</dbReference>
<comment type="subunit">
    <text evidence="8">Monomer.</text>
</comment>
<comment type="subcellular location">
    <subcellularLocation>
        <location evidence="8">Cytoplasm</location>
    </subcellularLocation>
</comment>
<organism evidence="13 14">
    <name type="scientific">Nannocystis bainbridge</name>
    <dbReference type="NCBI Taxonomy" id="2995303"/>
    <lineage>
        <taxon>Bacteria</taxon>
        <taxon>Pseudomonadati</taxon>
        <taxon>Myxococcota</taxon>
        <taxon>Polyangia</taxon>
        <taxon>Nannocystales</taxon>
        <taxon>Nannocystaceae</taxon>
        <taxon>Nannocystis</taxon>
    </lineage>
</organism>
<feature type="binding site" evidence="8">
    <location>
        <begin position="47"/>
        <end position="53"/>
    </location>
    <ligand>
        <name>ATP</name>
        <dbReference type="ChEBI" id="CHEBI:30616"/>
    </ligand>
</feature>
<dbReference type="EC" id="6.1.1.18" evidence="8"/>
<keyword evidence="5 8" id="KW-0648">Protein biosynthesis</keyword>
<dbReference type="InterPro" id="IPR020059">
    <property type="entry name" value="Glu/Gln-tRNA-synth_Ib_codon-bd"/>
</dbReference>
<evidence type="ECO:0000256" key="5">
    <source>
        <dbReference type="ARBA" id="ARBA00022917"/>
    </source>
</evidence>
<dbReference type="SUPFAM" id="SSF50715">
    <property type="entry name" value="Ribosomal protein L25-like"/>
    <property type="match status" value="1"/>
</dbReference>
<dbReference type="InterPro" id="IPR049437">
    <property type="entry name" value="tRNA-synt_1c_C2"/>
</dbReference>
<dbReference type="Pfam" id="PF20974">
    <property type="entry name" value="tRNA-synt_1c_C2"/>
    <property type="match status" value="1"/>
</dbReference>
<dbReference type="InterPro" id="IPR004514">
    <property type="entry name" value="Gln-tRNA-synth"/>
</dbReference>
<dbReference type="PANTHER" id="PTHR43097">
    <property type="entry name" value="GLUTAMINE-TRNA LIGASE"/>
    <property type="match status" value="1"/>
</dbReference>
<dbReference type="Gene3D" id="3.40.50.620">
    <property type="entry name" value="HUPs"/>
    <property type="match status" value="1"/>
</dbReference>
<dbReference type="Pfam" id="PF03950">
    <property type="entry name" value="tRNA-synt_1c_C"/>
    <property type="match status" value="1"/>
</dbReference>
<dbReference type="PANTHER" id="PTHR43097:SF5">
    <property type="entry name" value="GLUTAMATE--TRNA LIGASE"/>
    <property type="match status" value="1"/>
</dbReference>
<dbReference type="RefSeq" id="WP_272085719.1">
    <property type="nucleotide sequence ID" value="NZ_JAQNDL010000001.1"/>
</dbReference>
<feature type="binding site" evidence="8">
    <location>
        <position position="218"/>
    </location>
    <ligand>
        <name>L-glutamine</name>
        <dbReference type="ChEBI" id="CHEBI:58359"/>
    </ligand>
</feature>
<protein>
    <recommendedName>
        <fullName evidence="8">Glutamine--tRNA ligase</fullName>
        <ecNumber evidence="8">6.1.1.18</ecNumber>
    </recommendedName>
    <alternativeName>
        <fullName evidence="8">Glutaminyl-tRNA synthetase</fullName>
        <shortName evidence="8">GlnRS</shortName>
    </alternativeName>
</protein>
<name>A0ABT5DUB2_9BACT</name>
<dbReference type="Proteomes" id="UP001221686">
    <property type="component" value="Unassembled WGS sequence"/>
</dbReference>
<evidence type="ECO:0000256" key="2">
    <source>
        <dbReference type="ARBA" id="ARBA00022598"/>
    </source>
</evidence>
<feature type="binding site" evidence="8">
    <location>
        <position position="73"/>
    </location>
    <ligand>
        <name>L-glutamine</name>
        <dbReference type="ChEBI" id="CHEBI:58359"/>
    </ligand>
</feature>
<evidence type="ECO:0000256" key="1">
    <source>
        <dbReference type="ARBA" id="ARBA00022490"/>
    </source>
</evidence>
<gene>
    <name evidence="8" type="primary">glnS</name>
    <name evidence="13" type="ORF">POL25_10045</name>
</gene>
<dbReference type="InterPro" id="IPR050132">
    <property type="entry name" value="Gln/Glu-tRNA_Ligase"/>
</dbReference>
<feature type="short sequence motif" description="'HIGH' region" evidence="8">
    <location>
        <begin position="40"/>
        <end position="50"/>
    </location>
</feature>
<feature type="binding site" evidence="8">
    <location>
        <begin position="41"/>
        <end position="43"/>
    </location>
    <ligand>
        <name>ATP</name>
        <dbReference type="ChEBI" id="CHEBI:30616"/>
    </ligand>
</feature>
<keyword evidence="14" id="KW-1185">Reference proteome</keyword>
<comment type="catalytic activity">
    <reaction evidence="7 8">
        <text>tRNA(Gln) + L-glutamine + ATP = L-glutaminyl-tRNA(Gln) + AMP + diphosphate</text>
        <dbReference type="Rhea" id="RHEA:20121"/>
        <dbReference type="Rhea" id="RHEA-COMP:9662"/>
        <dbReference type="Rhea" id="RHEA-COMP:9681"/>
        <dbReference type="ChEBI" id="CHEBI:30616"/>
        <dbReference type="ChEBI" id="CHEBI:33019"/>
        <dbReference type="ChEBI" id="CHEBI:58359"/>
        <dbReference type="ChEBI" id="CHEBI:78442"/>
        <dbReference type="ChEBI" id="CHEBI:78521"/>
        <dbReference type="ChEBI" id="CHEBI:456215"/>
        <dbReference type="EC" id="6.1.1.18"/>
    </reaction>
</comment>
<keyword evidence="2 8" id="KW-0436">Ligase</keyword>
<dbReference type="NCBIfam" id="NF011291">
    <property type="entry name" value="PRK14703.1"/>
    <property type="match status" value="1"/>
</dbReference>
<dbReference type="CDD" id="cd00807">
    <property type="entry name" value="GlnRS_core"/>
    <property type="match status" value="1"/>
</dbReference>
<dbReference type="PRINTS" id="PR00987">
    <property type="entry name" value="TRNASYNTHGLU"/>
</dbReference>
<dbReference type="InterPro" id="IPR000924">
    <property type="entry name" value="Glu/Gln-tRNA-synth"/>
</dbReference>
<dbReference type="GO" id="GO:0016874">
    <property type="term" value="F:ligase activity"/>
    <property type="evidence" value="ECO:0007669"/>
    <property type="project" value="UniProtKB-KW"/>
</dbReference>
<comment type="similarity">
    <text evidence="8 9">Belongs to the class-I aminoacyl-tRNA synthetase family.</text>
</comment>
<evidence type="ECO:0000259" key="10">
    <source>
        <dbReference type="Pfam" id="PF00749"/>
    </source>
</evidence>
<dbReference type="Pfam" id="PF00749">
    <property type="entry name" value="tRNA-synt_1c"/>
    <property type="match status" value="1"/>
</dbReference>
<dbReference type="InterPro" id="IPR020056">
    <property type="entry name" value="Rbsml_bL25/Gln-tRNA_synth_N"/>
</dbReference>
<reference evidence="13 14" key="1">
    <citation type="submission" date="2022-11" db="EMBL/GenBank/DDBJ databases">
        <title>Minimal conservation of predation-associated metabolite biosynthetic gene clusters underscores biosynthetic potential of Myxococcota including descriptions for ten novel species: Archangium lansinium sp. nov., Myxococcus landrumus sp. nov., Nannocystis bai.</title>
        <authorList>
            <person name="Ahearne A."/>
            <person name="Stevens C."/>
            <person name="Dowd S."/>
        </authorList>
    </citation>
    <scope>NUCLEOTIDE SEQUENCE [LARGE SCALE GENOMIC DNA]</scope>
    <source>
        <strain evidence="13 14">BB15-2</strain>
    </source>
</reference>
<dbReference type="InterPro" id="IPR020058">
    <property type="entry name" value="Glu/Gln-tRNA-synth_Ib_cat-dom"/>
</dbReference>
<evidence type="ECO:0000256" key="3">
    <source>
        <dbReference type="ARBA" id="ARBA00022741"/>
    </source>
</evidence>
<accession>A0ABT5DUB2</accession>
<evidence type="ECO:0000256" key="6">
    <source>
        <dbReference type="ARBA" id="ARBA00023146"/>
    </source>
</evidence>
<evidence type="ECO:0000259" key="11">
    <source>
        <dbReference type="Pfam" id="PF03950"/>
    </source>
</evidence>
<dbReference type="NCBIfam" id="TIGR00440">
    <property type="entry name" value="glnS"/>
    <property type="match status" value="1"/>
</dbReference>
<evidence type="ECO:0000259" key="12">
    <source>
        <dbReference type="Pfam" id="PF20974"/>
    </source>
</evidence>
<evidence type="ECO:0000256" key="9">
    <source>
        <dbReference type="RuleBase" id="RU363037"/>
    </source>
</evidence>
<feature type="binding site" evidence="8">
    <location>
        <position position="237"/>
    </location>
    <ligand>
        <name>ATP</name>
        <dbReference type="ChEBI" id="CHEBI:30616"/>
    </ligand>
</feature>
<dbReference type="InterPro" id="IPR022861">
    <property type="entry name" value="Gln_tRNA_ligase_bac"/>
</dbReference>